<accession>A0AAQ3UIV9</accession>
<keyword evidence="6" id="KW-0378">Hydrolase</keyword>
<evidence type="ECO:0000256" key="5">
    <source>
        <dbReference type="ARBA" id="ARBA00022723"/>
    </source>
</evidence>
<dbReference type="GO" id="GO:0046872">
    <property type="term" value="F:metal ion binding"/>
    <property type="evidence" value="ECO:0007669"/>
    <property type="project" value="UniProtKB-KW"/>
</dbReference>
<dbReference type="AlphaFoldDB" id="A0AAQ3UIV9"/>
<dbReference type="Proteomes" id="UP001341281">
    <property type="component" value="Chromosome 09"/>
</dbReference>
<evidence type="ECO:0000256" key="1">
    <source>
        <dbReference type="ARBA" id="ARBA00001968"/>
    </source>
</evidence>
<sequence>MQNCIGAIDGTHIRITIAGDKAAPYRNRKGTLSHNVMLACDFNHNFTFISCGWEGSASDAGSFDLLLAKGLVCQKANFILQYFDVPEGDNIFPNDTESSDESTLEIKLHYKCGLHTIVGCLYFDEKYHEACLSKQQLQKKEKELKSHYKAVRDSKKESGGAAWKQSMF</sequence>
<keyword evidence="5" id="KW-0479">Metal-binding</keyword>
<organism evidence="9 10">
    <name type="scientific">Paspalum notatum var. saurae</name>
    <dbReference type="NCBI Taxonomy" id="547442"/>
    <lineage>
        <taxon>Eukaryota</taxon>
        <taxon>Viridiplantae</taxon>
        <taxon>Streptophyta</taxon>
        <taxon>Embryophyta</taxon>
        <taxon>Tracheophyta</taxon>
        <taxon>Spermatophyta</taxon>
        <taxon>Magnoliopsida</taxon>
        <taxon>Liliopsida</taxon>
        <taxon>Poales</taxon>
        <taxon>Poaceae</taxon>
        <taxon>PACMAD clade</taxon>
        <taxon>Panicoideae</taxon>
        <taxon>Andropogonodae</taxon>
        <taxon>Paspaleae</taxon>
        <taxon>Paspalinae</taxon>
        <taxon>Paspalum</taxon>
    </lineage>
</organism>
<comment type="subcellular location">
    <subcellularLocation>
        <location evidence="2">Nucleus</location>
    </subcellularLocation>
</comment>
<evidence type="ECO:0000256" key="3">
    <source>
        <dbReference type="ARBA" id="ARBA00006958"/>
    </source>
</evidence>
<protein>
    <recommendedName>
        <fullName evidence="8">DDE Tnp4 domain-containing protein</fullName>
    </recommendedName>
</protein>
<dbReference type="GO" id="GO:0004518">
    <property type="term" value="F:nuclease activity"/>
    <property type="evidence" value="ECO:0007669"/>
    <property type="project" value="UniProtKB-KW"/>
</dbReference>
<evidence type="ECO:0000256" key="4">
    <source>
        <dbReference type="ARBA" id="ARBA00022722"/>
    </source>
</evidence>
<feature type="domain" description="DDE Tnp4" evidence="8">
    <location>
        <begin position="8"/>
        <end position="65"/>
    </location>
</feature>
<dbReference type="GO" id="GO:0016787">
    <property type="term" value="F:hydrolase activity"/>
    <property type="evidence" value="ECO:0007669"/>
    <property type="project" value="UniProtKB-KW"/>
</dbReference>
<reference evidence="9 10" key="1">
    <citation type="submission" date="2024-02" db="EMBL/GenBank/DDBJ databases">
        <title>High-quality chromosome-scale genome assembly of Pensacola bahiagrass (Paspalum notatum Flugge var. saurae).</title>
        <authorList>
            <person name="Vega J.M."/>
            <person name="Podio M."/>
            <person name="Orjuela J."/>
            <person name="Siena L.A."/>
            <person name="Pessino S.C."/>
            <person name="Combes M.C."/>
            <person name="Mariac C."/>
            <person name="Albertini E."/>
            <person name="Pupilli F."/>
            <person name="Ortiz J.P.A."/>
            <person name="Leblanc O."/>
        </authorList>
    </citation>
    <scope>NUCLEOTIDE SEQUENCE [LARGE SCALE GENOMIC DNA]</scope>
    <source>
        <strain evidence="9">R1</strain>
        <tissue evidence="9">Leaf</tissue>
    </source>
</reference>
<evidence type="ECO:0000313" key="9">
    <source>
        <dbReference type="EMBL" id="WVZ92539.1"/>
    </source>
</evidence>
<comment type="cofactor">
    <cofactor evidence="1">
        <name>a divalent metal cation</name>
        <dbReference type="ChEBI" id="CHEBI:60240"/>
    </cofactor>
</comment>
<name>A0AAQ3UIV9_PASNO</name>
<dbReference type="InterPro" id="IPR027806">
    <property type="entry name" value="HARBI1_dom"/>
</dbReference>
<keyword evidence="7" id="KW-0539">Nucleus</keyword>
<dbReference type="InterPro" id="IPR045249">
    <property type="entry name" value="HARBI1-like"/>
</dbReference>
<dbReference type="PANTHER" id="PTHR22930">
    <property type="match status" value="1"/>
</dbReference>
<dbReference type="GO" id="GO:0005634">
    <property type="term" value="C:nucleus"/>
    <property type="evidence" value="ECO:0007669"/>
    <property type="project" value="UniProtKB-SubCell"/>
</dbReference>
<keyword evidence="4" id="KW-0540">Nuclease</keyword>
<comment type="similarity">
    <text evidence="3">Belongs to the HARBI1 family.</text>
</comment>
<keyword evidence="10" id="KW-1185">Reference proteome</keyword>
<evidence type="ECO:0000256" key="6">
    <source>
        <dbReference type="ARBA" id="ARBA00022801"/>
    </source>
</evidence>
<evidence type="ECO:0000259" key="8">
    <source>
        <dbReference type="Pfam" id="PF13359"/>
    </source>
</evidence>
<dbReference type="Pfam" id="PF13359">
    <property type="entry name" value="DDE_Tnp_4"/>
    <property type="match status" value="1"/>
</dbReference>
<proteinExistence type="inferred from homology"/>
<dbReference type="PANTHER" id="PTHR22930:SF290">
    <property type="entry name" value="OS04G0422900 PROTEIN"/>
    <property type="match status" value="1"/>
</dbReference>
<evidence type="ECO:0000256" key="2">
    <source>
        <dbReference type="ARBA" id="ARBA00004123"/>
    </source>
</evidence>
<dbReference type="EMBL" id="CP144753">
    <property type="protein sequence ID" value="WVZ92539.1"/>
    <property type="molecule type" value="Genomic_DNA"/>
</dbReference>
<gene>
    <name evidence="9" type="ORF">U9M48_038592</name>
</gene>
<evidence type="ECO:0000313" key="10">
    <source>
        <dbReference type="Proteomes" id="UP001341281"/>
    </source>
</evidence>
<evidence type="ECO:0000256" key="7">
    <source>
        <dbReference type="ARBA" id="ARBA00023242"/>
    </source>
</evidence>